<comment type="function">
    <text evidence="1">Broad specificity carboxypetidase that releases amino acids sequentially from the C-terminus, including neutral, aromatic, polar and basic residues.</text>
</comment>
<feature type="binding site" evidence="2">
    <location>
        <position position="267"/>
    </location>
    <ligand>
        <name>Zn(2+)</name>
        <dbReference type="ChEBI" id="CHEBI:29105"/>
        <note>catalytic</note>
    </ligand>
</feature>
<dbReference type="OrthoDB" id="9772308at2"/>
<dbReference type="SUPFAM" id="SSF55486">
    <property type="entry name" value="Metalloproteases ('zincins'), catalytic domain"/>
    <property type="match status" value="1"/>
</dbReference>
<dbReference type="GO" id="GO:0046872">
    <property type="term" value="F:metal ion binding"/>
    <property type="evidence" value="ECO:0007669"/>
    <property type="project" value="UniProtKB-KW"/>
</dbReference>
<keyword evidence="1 2" id="KW-0479">Metal-binding</keyword>
<dbReference type="GO" id="GO:0006508">
    <property type="term" value="P:proteolysis"/>
    <property type="evidence" value="ECO:0007669"/>
    <property type="project" value="UniProtKB-UniRule"/>
</dbReference>
<dbReference type="PANTHER" id="PTHR34217">
    <property type="entry name" value="METAL-DEPENDENT CARBOXYPEPTIDASE"/>
    <property type="match status" value="1"/>
</dbReference>
<dbReference type="PANTHER" id="PTHR34217:SF1">
    <property type="entry name" value="CARBOXYPEPTIDASE 1"/>
    <property type="match status" value="1"/>
</dbReference>
<proteinExistence type="inferred from homology"/>
<comment type="cofactor">
    <cofactor evidence="2">
        <name>Zn(2+)</name>
        <dbReference type="ChEBI" id="CHEBI:29105"/>
    </cofactor>
    <text evidence="2">Binds 1 zinc ion per subunit.</text>
</comment>
<accession>A0A2U9S4H8</accession>
<name>A0A2U9S4H8_9PROT</name>
<evidence type="ECO:0000313" key="5">
    <source>
        <dbReference type="Proteomes" id="UP000249605"/>
    </source>
</evidence>
<sequence length="495" mass="54393">MTAYQELERRHARISAIGDALGILGWDTQTIMPEGANDGRAEQTATLSVIAHELATDPRIADLLAEAETDSSLDAWQRANLREMRRHHIQSTAIPADLVEATSKAVSVCEMTWRAARAESDFAKLLPSLTEVLARVREGAEALGSVMGISPYDALLDSHDPGARAERIDALFADLSSFLPDLIGRVLDRQAAAPAAVDPQGPFPVEKQRELGVRMMERLGFDFSRGRLDVSLHPFCGGATGDVRITTRYDEANFTDALMGILHETGHALYEQNRPRAWLGQPVGQSRGMAVHESQSLLMEMQACRSPEFITWLAPVVREAFGGEGPAWEADNLRRLYSRVERGFIRVNADEVTYPAHIILRYRLEKALIAGDLTLPDLPGAWNDGMAELVGVVPPDDRLGCLQDIHWPGGGWGYFPSYTLGAMTAAQLFDAARNADPEIVPALSRGEFAPLVAWLRVNVHETGCFHASGDELLTAATGRPLDSSVFKRHLEQRYL</sequence>
<comment type="similarity">
    <text evidence="1">Belongs to the peptidase M32 family.</text>
</comment>
<organism evidence="4 5">
    <name type="scientific">Azospirillum ramasamyi</name>
    <dbReference type="NCBI Taxonomy" id="682998"/>
    <lineage>
        <taxon>Bacteria</taxon>
        <taxon>Pseudomonadati</taxon>
        <taxon>Pseudomonadota</taxon>
        <taxon>Alphaproteobacteria</taxon>
        <taxon>Rhodospirillales</taxon>
        <taxon>Azospirillaceae</taxon>
        <taxon>Azospirillum</taxon>
    </lineage>
</organism>
<evidence type="ECO:0000313" key="4">
    <source>
        <dbReference type="EMBL" id="AWU93781.1"/>
    </source>
</evidence>
<feature type="binding site" evidence="2">
    <location>
        <position position="293"/>
    </location>
    <ligand>
        <name>Zn(2+)</name>
        <dbReference type="ChEBI" id="CHEBI:29105"/>
        <note>catalytic</note>
    </ligand>
</feature>
<dbReference type="InterPro" id="IPR001333">
    <property type="entry name" value="Peptidase_M32_Taq"/>
</dbReference>
<feature type="binding site" evidence="2">
    <location>
        <position position="263"/>
    </location>
    <ligand>
        <name>Zn(2+)</name>
        <dbReference type="ChEBI" id="CHEBI:29105"/>
        <note>catalytic</note>
    </ligand>
</feature>
<reference evidence="4 5" key="1">
    <citation type="journal article" date="2019" name="Int. J. Syst. Evol. Microbiol.">
        <title>Azospirillum ramasamyi sp. nov., a novel diazotrophic bacterium isolated from fermented bovine products.</title>
        <authorList>
            <person name="Anandham R."/>
            <person name="Heo J."/>
            <person name="Krishnamoorthy R."/>
            <person name="SenthilKumar M."/>
            <person name="Gopal N.O."/>
            <person name="Kim S.J."/>
            <person name="Kwon S.W."/>
        </authorList>
    </citation>
    <scope>NUCLEOTIDE SEQUENCE [LARGE SCALE GENOMIC DNA]</scope>
    <source>
        <strain evidence="4 5">M2T2B2</strain>
    </source>
</reference>
<dbReference type="Proteomes" id="UP000249605">
    <property type="component" value="Chromosome"/>
</dbReference>
<comment type="catalytic activity">
    <reaction evidence="1">
        <text>Release of a C-terminal amino acid with broad specificity, except for -Pro.</text>
        <dbReference type="EC" id="3.4.17.19"/>
    </reaction>
</comment>
<evidence type="ECO:0000256" key="1">
    <source>
        <dbReference type="PIRNR" id="PIRNR006615"/>
    </source>
</evidence>
<dbReference type="CDD" id="cd06460">
    <property type="entry name" value="M32_Taq"/>
    <property type="match status" value="1"/>
</dbReference>
<dbReference type="AlphaFoldDB" id="A0A2U9S4H8"/>
<keyword evidence="5" id="KW-1185">Reference proteome</keyword>
<protein>
    <recommendedName>
        <fullName evidence="1">Metal-dependent carboxypeptidase</fullName>
        <ecNumber evidence="1">3.4.17.19</ecNumber>
    </recommendedName>
</protein>
<dbReference type="PRINTS" id="PR00998">
    <property type="entry name" value="CRBOXYPTASET"/>
</dbReference>
<keyword evidence="1" id="KW-0482">Metalloprotease</keyword>
<gene>
    <name evidence="4" type="ORF">DM194_05595</name>
</gene>
<dbReference type="GO" id="GO:0004181">
    <property type="term" value="F:metallocarboxypeptidase activity"/>
    <property type="evidence" value="ECO:0007669"/>
    <property type="project" value="UniProtKB-UniRule"/>
</dbReference>
<dbReference type="EMBL" id="CP029829">
    <property type="protein sequence ID" value="AWU93781.1"/>
    <property type="molecule type" value="Genomic_DNA"/>
</dbReference>
<evidence type="ECO:0000256" key="3">
    <source>
        <dbReference type="PIRSR" id="PIRSR006615-2"/>
    </source>
</evidence>
<dbReference type="KEGG" id="azm:DM194_05595"/>
<dbReference type="PROSITE" id="PS52034">
    <property type="entry name" value="PEPTIDASE_M32"/>
    <property type="match status" value="1"/>
</dbReference>
<keyword evidence="2" id="KW-0862">Zinc</keyword>
<dbReference type="Gene3D" id="1.10.1370.30">
    <property type="match status" value="1"/>
</dbReference>
<dbReference type="Pfam" id="PF02074">
    <property type="entry name" value="Peptidase_M32"/>
    <property type="match status" value="1"/>
</dbReference>
<keyword evidence="1" id="KW-0645">Protease</keyword>
<dbReference type="PIRSF" id="PIRSF006615">
    <property type="entry name" value="Zn_crbxpep_Taq"/>
    <property type="match status" value="1"/>
</dbReference>
<keyword evidence="1 4" id="KW-0121">Carboxypeptidase</keyword>
<evidence type="ECO:0000256" key="2">
    <source>
        <dbReference type="PIRSR" id="PIRSR006615-1"/>
    </source>
</evidence>
<feature type="active site" description="Proton donor/acceptor" evidence="3">
    <location>
        <position position="264"/>
    </location>
</feature>
<dbReference type="RefSeq" id="WP_111066320.1">
    <property type="nucleotide sequence ID" value="NZ_CP029829.1"/>
</dbReference>
<dbReference type="EC" id="3.4.17.19" evidence="1"/>
<keyword evidence="1" id="KW-0378">Hydrolase</keyword>